<keyword evidence="5 12" id="KW-0547">Nucleotide-binding</keyword>
<dbReference type="GO" id="GO:0005524">
    <property type="term" value="F:ATP binding"/>
    <property type="evidence" value="ECO:0007669"/>
    <property type="project" value="UniProtKB-KW"/>
</dbReference>
<dbReference type="GO" id="GO:0016787">
    <property type="term" value="F:hydrolase activity"/>
    <property type="evidence" value="ECO:0007669"/>
    <property type="project" value="UniProtKB-KW"/>
</dbReference>
<dbReference type="SUPFAM" id="SSF52540">
    <property type="entry name" value="P-loop containing nucleoside triphosphate hydrolases"/>
    <property type="match status" value="1"/>
</dbReference>
<dbReference type="GO" id="GO:0046872">
    <property type="term" value="F:metal ion binding"/>
    <property type="evidence" value="ECO:0007669"/>
    <property type="project" value="UniProtKB-KW"/>
</dbReference>
<keyword evidence="9" id="KW-0539">Nucleus</keyword>
<comment type="similarity">
    <text evidence="3 12">Belongs to the AAA ATPase family.</text>
</comment>
<evidence type="ECO:0000256" key="12">
    <source>
        <dbReference type="RuleBase" id="RU003651"/>
    </source>
</evidence>
<dbReference type="EMBL" id="JBDJPC010000004">
    <property type="protein sequence ID" value="KAL1506000.1"/>
    <property type="molecule type" value="Genomic_DNA"/>
</dbReference>
<gene>
    <name evidence="14" type="ORF">ABEB36_005438</name>
</gene>
<dbReference type="GO" id="GO:0005694">
    <property type="term" value="C:chromosome"/>
    <property type="evidence" value="ECO:0007669"/>
    <property type="project" value="UniProtKB-ARBA"/>
</dbReference>
<dbReference type="InterPro" id="IPR041569">
    <property type="entry name" value="AAA_lid_3"/>
</dbReference>
<dbReference type="InterPro" id="IPR003960">
    <property type="entry name" value="ATPase_AAA_CS"/>
</dbReference>
<proteinExistence type="inferred from homology"/>
<dbReference type="Gene3D" id="3.40.50.300">
    <property type="entry name" value="P-loop containing nucleotide triphosphate hydrolases"/>
    <property type="match status" value="1"/>
</dbReference>
<sequence length="547" mass="62724">MNKSFHSSNVDLPQTEEQYQNDYKTLNIQRRFTIQSFQLASKCLDNLNSCDLLTHSLEKYSDAICRNGQNIYYEELIKKYPNINSKRQFKIRKELPKLDLCGFLDDLECTKDKKLICPTSERISKHELKQFENIFTEKKEKNLPLRTKLTLEERFANLDKLQKIHDSTTLPSFSTARDELENQVPNQRGLFGDRQSYSEECISHESKKTLGLRRNVRSKFVSPLLSNKSSSDIEENIKQRPVVDQRLKNIEPKMVELIMAEIMDKSPNITWTDIAGLEFAKTAIHEAIVWPLLRPDIFTGLRKPPKGILLFGPPGTGKTLIGKCVASQSKSTFFSISASSLTSKWIGEGEKMVRALFQVARVHQPSVIFIDEVDSLLTQRNETEHESTRRIKTEFLVQLDGATTDNEERLLVIGATNRPQELDEAARRRFVKRLYIPLPEYQARIDLLKQLMANEKHSLNENQFCEIAKLSQGYSGADIKNLCSEAALEPIRSIDLNNIQNIQASQVRSLTMEDFEKSLKRVRPSVASKDLHQYITWDETYGSGGSL</sequence>
<dbReference type="Pfam" id="PF17862">
    <property type="entry name" value="AAA_lid_3"/>
    <property type="match status" value="1"/>
</dbReference>
<dbReference type="GO" id="GO:0005813">
    <property type="term" value="C:centrosome"/>
    <property type="evidence" value="ECO:0007669"/>
    <property type="project" value="UniProtKB-ARBA"/>
</dbReference>
<protein>
    <recommendedName>
        <fullName evidence="10">Fidgetin-like protein 1</fullName>
    </recommendedName>
</protein>
<accession>A0ABD1F0V6</accession>
<evidence type="ECO:0000256" key="7">
    <source>
        <dbReference type="ARBA" id="ARBA00022840"/>
    </source>
</evidence>
<feature type="domain" description="AAA+ ATPase" evidence="13">
    <location>
        <begin position="304"/>
        <end position="440"/>
    </location>
</feature>
<comment type="caution">
    <text evidence="14">The sequence shown here is derived from an EMBL/GenBank/DDBJ whole genome shotgun (WGS) entry which is preliminary data.</text>
</comment>
<keyword evidence="7 12" id="KW-0067">ATP-binding</keyword>
<evidence type="ECO:0000256" key="5">
    <source>
        <dbReference type="ARBA" id="ARBA00022741"/>
    </source>
</evidence>
<dbReference type="InterPro" id="IPR003593">
    <property type="entry name" value="AAA+_ATPase"/>
</dbReference>
<evidence type="ECO:0000256" key="6">
    <source>
        <dbReference type="ARBA" id="ARBA00022801"/>
    </source>
</evidence>
<dbReference type="InterPro" id="IPR047858">
    <property type="entry name" value="FIGNL1_ATPase"/>
</dbReference>
<reference evidence="14 15" key="1">
    <citation type="submission" date="2024-05" db="EMBL/GenBank/DDBJ databases">
        <title>Genetic variation in Jamaican populations of the coffee berry borer (Hypothenemus hampei).</title>
        <authorList>
            <person name="Errbii M."/>
            <person name="Myrie A."/>
        </authorList>
    </citation>
    <scope>NUCLEOTIDE SEQUENCE [LARGE SCALE GENOMIC DNA]</scope>
    <source>
        <strain evidence="14">JA-Hopewell-2020-01-JO</strain>
        <tissue evidence="14">Whole body</tissue>
    </source>
</reference>
<dbReference type="GO" id="GO:0000070">
    <property type="term" value="P:mitotic sister chromatid segregation"/>
    <property type="evidence" value="ECO:0007669"/>
    <property type="project" value="UniProtKB-ARBA"/>
</dbReference>
<dbReference type="FunFam" id="3.40.50.300:FF:000093">
    <property type="entry name" value="Fidgetin-like 1"/>
    <property type="match status" value="1"/>
</dbReference>
<dbReference type="SMART" id="SM00382">
    <property type="entry name" value="AAA"/>
    <property type="match status" value="1"/>
</dbReference>
<dbReference type="InterPro" id="IPR027417">
    <property type="entry name" value="P-loop_NTPase"/>
</dbReference>
<comment type="subcellular location">
    <subcellularLocation>
        <location evidence="2">Nucleus</location>
    </subcellularLocation>
</comment>
<dbReference type="Pfam" id="PF09336">
    <property type="entry name" value="Vps4_C"/>
    <property type="match status" value="1"/>
</dbReference>
<evidence type="ECO:0000256" key="9">
    <source>
        <dbReference type="ARBA" id="ARBA00023242"/>
    </source>
</evidence>
<comment type="cofactor">
    <cofactor evidence="1">
        <name>Mg(2+)</name>
        <dbReference type="ChEBI" id="CHEBI:18420"/>
    </cofactor>
</comment>
<dbReference type="InterPro" id="IPR015415">
    <property type="entry name" value="Spast_Vps4_C"/>
</dbReference>
<dbReference type="GO" id="GO:0008568">
    <property type="term" value="F:microtubule severing ATPase activity"/>
    <property type="evidence" value="ECO:0007669"/>
    <property type="project" value="UniProtKB-ARBA"/>
</dbReference>
<evidence type="ECO:0000256" key="8">
    <source>
        <dbReference type="ARBA" id="ARBA00022842"/>
    </source>
</evidence>
<dbReference type="PANTHER" id="PTHR23074">
    <property type="entry name" value="AAA DOMAIN-CONTAINING"/>
    <property type="match status" value="1"/>
</dbReference>
<evidence type="ECO:0000256" key="3">
    <source>
        <dbReference type="ARBA" id="ARBA00006914"/>
    </source>
</evidence>
<evidence type="ECO:0000256" key="10">
    <source>
        <dbReference type="ARBA" id="ARBA00035694"/>
    </source>
</evidence>
<dbReference type="Gene3D" id="1.10.8.60">
    <property type="match status" value="1"/>
</dbReference>
<comment type="catalytic activity">
    <reaction evidence="11">
        <text>ATP + H2O = ADP + phosphate + H(+)</text>
        <dbReference type="Rhea" id="RHEA:13065"/>
        <dbReference type="ChEBI" id="CHEBI:15377"/>
        <dbReference type="ChEBI" id="CHEBI:15378"/>
        <dbReference type="ChEBI" id="CHEBI:30616"/>
        <dbReference type="ChEBI" id="CHEBI:43474"/>
        <dbReference type="ChEBI" id="CHEBI:456216"/>
    </reaction>
</comment>
<organism evidence="14 15">
    <name type="scientific">Hypothenemus hampei</name>
    <name type="common">Coffee berry borer</name>
    <dbReference type="NCBI Taxonomy" id="57062"/>
    <lineage>
        <taxon>Eukaryota</taxon>
        <taxon>Metazoa</taxon>
        <taxon>Ecdysozoa</taxon>
        <taxon>Arthropoda</taxon>
        <taxon>Hexapoda</taxon>
        <taxon>Insecta</taxon>
        <taxon>Pterygota</taxon>
        <taxon>Neoptera</taxon>
        <taxon>Endopterygota</taxon>
        <taxon>Coleoptera</taxon>
        <taxon>Polyphaga</taxon>
        <taxon>Cucujiformia</taxon>
        <taxon>Curculionidae</taxon>
        <taxon>Scolytinae</taxon>
        <taxon>Hypothenemus</taxon>
    </lineage>
</organism>
<dbReference type="PROSITE" id="PS00674">
    <property type="entry name" value="AAA"/>
    <property type="match status" value="1"/>
</dbReference>
<dbReference type="InterPro" id="IPR050304">
    <property type="entry name" value="MT-severing_AAA_ATPase"/>
</dbReference>
<dbReference type="Pfam" id="PF00004">
    <property type="entry name" value="AAA"/>
    <property type="match status" value="1"/>
</dbReference>
<dbReference type="InterPro" id="IPR003959">
    <property type="entry name" value="ATPase_AAA_core"/>
</dbReference>
<keyword evidence="15" id="KW-1185">Reference proteome</keyword>
<dbReference type="AlphaFoldDB" id="A0ABD1F0V6"/>
<dbReference type="GO" id="GO:0031114">
    <property type="term" value="P:regulation of microtubule depolymerization"/>
    <property type="evidence" value="ECO:0007669"/>
    <property type="project" value="UniProtKB-ARBA"/>
</dbReference>
<evidence type="ECO:0000259" key="13">
    <source>
        <dbReference type="SMART" id="SM00382"/>
    </source>
</evidence>
<evidence type="ECO:0000256" key="2">
    <source>
        <dbReference type="ARBA" id="ARBA00004123"/>
    </source>
</evidence>
<keyword evidence="6" id="KW-0378">Hydrolase</keyword>
<dbReference type="Proteomes" id="UP001566132">
    <property type="component" value="Unassembled WGS sequence"/>
</dbReference>
<evidence type="ECO:0000313" key="14">
    <source>
        <dbReference type="EMBL" id="KAL1506000.1"/>
    </source>
</evidence>
<name>A0ABD1F0V6_HYPHA</name>
<dbReference type="GO" id="GO:0005634">
    <property type="term" value="C:nucleus"/>
    <property type="evidence" value="ECO:0007669"/>
    <property type="project" value="UniProtKB-SubCell"/>
</dbReference>
<dbReference type="FunFam" id="1.10.8.60:FF:000022">
    <property type="entry name" value="Fidgetin like 1"/>
    <property type="match status" value="1"/>
</dbReference>
<evidence type="ECO:0000313" key="15">
    <source>
        <dbReference type="Proteomes" id="UP001566132"/>
    </source>
</evidence>
<dbReference type="PANTHER" id="PTHR23074:SF17">
    <property type="entry name" value="FIDGETIN-LIKE PROTEIN 1"/>
    <property type="match status" value="1"/>
</dbReference>
<dbReference type="CDD" id="cd19525">
    <property type="entry name" value="RecA-like_Figl-1"/>
    <property type="match status" value="1"/>
</dbReference>
<evidence type="ECO:0000256" key="11">
    <source>
        <dbReference type="ARBA" id="ARBA00049360"/>
    </source>
</evidence>
<evidence type="ECO:0000256" key="4">
    <source>
        <dbReference type="ARBA" id="ARBA00022723"/>
    </source>
</evidence>
<keyword evidence="4" id="KW-0479">Metal-binding</keyword>
<dbReference type="GO" id="GO:0051013">
    <property type="term" value="P:microtubule severing"/>
    <property type="evidence" value="ECO:0007669"/>
    <property type="project" value="UniProtKB-ARBA"/>
</dbReference>
<keyword evidence="8" id="KW-0460">Magnesium</keyword>
<evidence type="ECO:0000256" key="1">
    <source>
        <dbReference type="ARBA" id="ARBA00001946"/>
    </source>
</evidence>